<dbReference type="OrthoDB" id="2082669at2"/>
<gene>
    <name evidence="1" type="ORF">JCM21531_2333</name>
</gene>
<dbReference type="RefSeq" id="WP_054847049.1">
    <property type="nucleotide sequence ID" value="NZ_BAVR01000026.1"/>
</dbReference>
<name>W4V7R6_9FIRM</name>
<dbReference type="AlphaFoldDB" id="W4V7R6"/>
<sequence length="163" mass="19248">MDYKFISENTLEYIYLHDCIIDNVTISDSSLIFEFDHIDVFPEHPLNNYPNAKCTGNAALIFEGFEVIESILFDTNNIKKMHIIVEQDSVKRPVDIIDLAMEFLVLQSKWKSQNEQYFLYEFHGTTSDKYRNDFGMFTLKFSNAKVCWNELLNDSWFVNRKTD</sequence>
<protein>
    <submittedName>
        <fullName evidence="1">Uncharacterized protein</fullName>
    </submittedName>
</protein>
<evidence type="ECO:0000313" key="2">
    <source>
        <dbReference type="Proteomes" id="UP000019109"/>
    </source>
</evidence>
<reference evidence="1" key="1">
    <citation type="journal article" date="2014" name="Genome Announc.">
        <title>Draft Genome Sequence of Clostridium straminisolvens Strain JCM 21531T, Isolated from a Cellulose-Degrading Bacterial Community.</title>
        <authorList>
            <person name="Yuki M."/>
            <person name="Oshima K."/>
            <person name="Suda W."/>
            <person name="Sakamoto M."/>
            <person name="Kitamura K."/>
            <person name="Iida T."/>
            <person name="Hattori M."/>
            <person name="Ohkuma M."/>
        </authorList>
    </citation>
    <scope>NUCLEOTIDE SEQUENCE [LARGE SCALE GENOMIC DNA]</scope>
    <source>
        <strain evidence="1">JCM 21531</strain>
    </source>
</reference>
<accession>W4V7R6</accession>
<dbReference type="EMBL" id="BAVR01000026">
    <property type="protein sequence ID" value="GAE88853.1"/>
    <property type="molecule type" value="Genomic_DNA"/>
</dbReference>
<evidence type="ECO:0000313" key="1">
    <source>
        <dbReference type="EMBL" id="GAE88853.1"/>
    </source>
</evidence>
<dbReference type="Proteomes" id="UP000019109">
    <property type="component" value="Unassembled WGS sequence"/>
</dbReference>
<proteinExistence type="predicted"/>
<keyword evidence="2" id="KW-1185">Reference proteome</keyword>
<organism evidence="1 2">
    <name type="scientific">Acetivibrio straminisolvens JCM 21531</name>
    <dbReference type="NCBI Taxonomy" id="1294263"/>
    <lineage>
        <taxon>Bacteria</taxon>
        <taxon>Bacillati</taxon>
        <taxon>Bacillota</taxon>
        <taxon>Clostridia</taxon>
        <taxon>Eubacteriales</taxon>
        <taxon>Oscillospiraceae</taxon>
        <taxon>Acetivibrio</taxon>
    </lineage>
</organism>
<comment type="caution">
    <text evidence="1">The sequence shown here is derived from an EMBL/GenBank/DDBJ whole genome shotgun (WGS) entry which is preliminary data.</text>
</comment>